<proteinExistence type="predicted"/>
<name>A0A7S2Z5T2_9CHLO</name>
<protein>
    <submittedName>
        <fullName evidence="1">Uncharacterized protein</fullName>
    </submittedName>
</protein>
<sequence length="202" mass="22821">MDALRCWLEPGESPDARTLDHVAGTDTSALYPEAWQQNWEDSWYDRVGQVYCNGPWDFEPGDSYTIVAVNGLDPRLDEDGGWDTPNLQHVGFKLAYETFADAPGPNLEVYSSFFDGYEAYGTKVPFIYSIPSSYVGALGTGVMPGTNWMRERGDFKQWYEDHYEDEGVVKNMQREAVLALRGPPFNQTNGFVKFGEDPFKSP</sequence>
<evidence type="ECO:0000313" key="1">
    <source>
        <dbReference type="EMBL" id="CAE0023835.1"/>
    </source>
</evidence>
<reference evidence="1" key="1">
    <citation type="submission" date="2021-01" db="EMBL/GenBank/DDBJ databases">
        <authorList>
            <person name="Corre E."/>
            <person name="Pelletier E."/>
            <person name="Niang G."/>
            <person name="Scheremetjew M."/>
            <person name="Finn R."/>
            <person name="Kale V."/>
            <person name="Holt S."/>
            <person name="Cochrane G."/>
            <person name="Meng A."/>
            <person name="Brown T."/>
            <person name="Cohen L."/>
        </authorList>
    </citation>
    <scope>NUCLEOTIDE SEQUENCE</scope>
    <source>
        <strain evidence="1">RCC856</strain>
    </source>
</reference>
<dbReference type="AlphaFoldDB" id="A0A7S2Z5T2"/>
<organism evidence="1">
    <name type="scientific">Chloropicon laureae</name>
    <dbReference type="NCBI Taxonomy" id="464258"/>
    <lineage>
        <taxon>Eukaryota</taxon>
        <taxon>Viridiplantae</taxon>
        <taxon>Chlorophyta</taxon>
        <taxon>Chloropicophyceae</taxon>
        <taxon>Chloropicales</taxon>
        <taxon>Chloropicaceae</taxon>
        <taxon>Chloropicon</taxon>
    </lineage>
</organism>
<dbReference type="EMBL" id="HBHU01010223">
    <property type="protein sequence ID" value="CAE0023835.1"/>
    <property type="molecule type" value="Transcribed_RNA"/>
</dbReference>
<accession>A0A7S2Z5T2</accession>
<gene>
    <name evidence="1" type="ORF">CLAU1311_LOCUS6664</name>
</gene>